<dbReference type="InterPro" id="IPR050275">
    <property type="entry name" value="PGM_Phosphatase"/>
</dbReference>
<dbReference type="PANTHER" id="PTHR48100">
    <property type="entry name" value="BROAD-SPECIFICITY PHOSPHATASE YOR283W-RELATED"/>
    <property type="match status" value="1"/>
</dbReference>
<dbReference type="EMBL" id="JBHUOP010000002">
    <property type="protein sequence ID" value="MFD2840216.1"/>
    <property type="molecule type" value="Genomic_DNA"/>
</dbReference>
<protein>
    <submittedName>
        <fullName evidence="1">Histidine phosphatase family protein</fullName>
    </submittedName>
</protein>
<keyword evidence="2" id="KW-1185">Reference proteome</keyword>
<proteinExistence type="predicted"/>
<dbReference type="Proteomes" id="UP001597391">
    <property type="component" value="Unassembled WGS sequence"/>
</dbReference>
<sequence>MKHLHLIRHGQISSNVTGALDTAIPGPSLTPTGRDQALALVENFSHVKLDSVWASTALRTQQTAAPLAQSKGLEINVLDGFREISAGDLEMSTKPADRAAYQSTITRWILGDLDVRLANGTNGHEVLERFMAALDEVSATGAENVAVVAHGALISLWSGVQCKNLTEELFARHPVVNTGIVSMEPTGSGWLATSWMGVAL</sequence>
<evidence type="ECO:0000313" key="2">
    <source>
        <dbReference type="Proteomes" id="UP001597391"/>
    </source>
</evidence>
<dbReference type="InterPro" id="IPR013078">
    <property type="entry name" value="His_Pase_superF_clade-1"/>
</dbReference>
<dbReference type="InterPro" id="IPR001345">
    <property type="entry name" value="PG/BPGM_mutase_AS"/>
</dbReference>
<dbReference type="RefSeq" id="WP_377465964.1">
    <property type="nucleotide sequence ID" value="NZ_JBHUOP010000002.1"/>
</dbReference>
<dbReference type="Gene3D" id="3.40.50.1240">
    <property type="entry name" value="Phosphoglycerate mutase-like"/>
    <property type="match status" value="1"/>
</dbReference>
<organism evidence="1 2">
    <name type="scientific">Populibacterium corticicola</name>
    <dbReference type="NCBI Taxonomy" id="1812826"/>
    <lineage>
        <taxon>Bacteria</taxon>
        <taxon>Bacillati</taxon>
        <taxon>Actinomycetota</taxon>
        <taxon>Actinomycetes</taxon>
        <taxon>Micrococcales</taxon>
        <taxon>Jonesiaceae</taxon>
        <taxon>Populibacterium</taxon>
    </lineage>
</organism>
<dbReference type="PROSITE" id="PS00175">
    <property type="entry name" value="PG_MUTASE"/>
    <property type="match status" value="1"/>
</dbReference>
<dbReference type="CDD" id="cd07067">
    <property type="entry name" value="HP_PGM_like"/>
    <property type="match status" value="1"/>
</dbReference>
<dbReference type="Pfam" id="PF00300">
    <property type="entry name" value="His_Phos_1"/>
    <property type="match status" value="1"/>
</dbReference>
<evidence type="ECO:0000313" key="1">
    <source>
        <dbReference type="EMBL" id="MFD2840216.1"/>
    </source>
</evidence>
<dbReference type="SUPFAM" id="SSF53254">
    <property type="entry name" value="Phosphoglycerate mutase-like"/>
    <property type="match status" value="1"/>
</dbReference>
<dbReference type="InterPro" id="IPR029033">
    <property type="entry name" value="His_PPase_superfam"/>
</dbReference>
<dbReference type="PANTHER" id="PTHR48100:SF58">
    <property type="entry name" value="PE-PGRS FAMILY PROTEIN PE_PGRS11"/>
    <property type="match status" value="1"/>
</dbReference>
<reference evidence="2" key="1">
    <citation type="journal article" date="2019" name="Int. J. Syst. Evol. Microbiol.">
        <title>The Global Catalogue of Microorganisms (GCM) 10K type strain sequencing project: providing services to taxonomists for standard genome sequencing and annotation.</title>
        <authorList>
            <consortium name="The Broad Institute Genomics Platform"/>
            <consortium name="The Broad Institute Genome Sequencing Center for Infectious Disease"/>
            <person name="Wu L."/>
            <person name="Ma J."/>
        </authorList>
    </citation>
    <scope>NUCLEOTIDE SEQUENCE [LARGE SCALE GENOMIC DNA]</scope>
    <source>
        <strain evidence="2">KCTC 33576</strain>
    </source>
</reference>
<gene>
    <name evidence="1" type="ORF">ACFSYH_06495</name>
</gene>
<dbReference type="SMART" id="SM00855">
    <property type="entry name" value="PGAM"/>
    <property type="match status" value="1"/>
</dbReference>
<comment type="caution">
    <text evidence="1">The sequence shown here is derived from an EMBL/GenBank/DDBJ whole genome shotgun (WGS) entry which is preliminary data.</text>
</comment>
<accession>A0ABW5XCL9</accession>
<name>A0ABW5XCL9_9MICO</name>